<evidence type="ECO:0000256" key="2">
    <source>
        <dbReference type="ARBA" id="ARBA00008640"/>
    </source>
</evidence>
<keyword evidence="6 7" id="KW-0472">Membrane</keyword>
<evidence type="ECO:0000313" key="9">
    <source>
        <dbReference type="EMBL" id="RAV32082.1"/>
    </source>
</evidence>
<feature type="transmembrane region" description="Helical" evidence="7">
    <location>
        <begin position="71"/>
        <end position="96"/>
    </location>
</feature>
<feature type="transmembrane region" description="Helical" evidence="7">
    <location>
        <begin position="191"/>
        <end position="208"/>
    </location>
</feature>
<comment type="subcellular location">
    <subcellularLocation>
        <location evidence="1 7">Cell membrane</location>
        <topology evidence="1 7">Multi-pass membrane protein</topology>
    </subcellularLocation>
</comment>
<evidence type="ECO:0000256" key="6">
    <source>
        <dbReference type="ARBA" id="ARBA00023136"/>
    </source>
</evidence>
<keyword evidence="3 7" id="KW-1003">Cell membrane</keyword>
<dbReference type="InterPro" id="IPR032816">
    <property type="entry name" value="VTT_dom"/>
</dbReference>
<evidence type="ECO:0000256" key="7">
    <source>
        <dbReference type="RuleBase" id="RU366058"/>
    </source>
</evidence>
<dbReference type="Pfam" id="PF09335">
    <property type="entry name" value="VTT_dom"/>
    <property type="match status" value="1"/>
</dbReference>
<evidence type="ECO:0000256" key="1">
    <source>
        <dbReference type="ARBA" id="ARBA00004651"/>
    </source>
</evidence>
<dbReference type="RefSeq" id="WP_113630695.1">
    <property type="nucleotide sequence ID" value="NZ_QHCV01000039.1"/>
</dbReference>
<keyword evidence="5 7" id="KW-1133">Transmembrane helix</keyword>
<proteinExistence type="inferred from homology"/>
<evidence type="ECO:0000256" key="3">
    <source>
        <dbReference type="ARBA" id="ARBA00022475"/>
    </source>
</evidence>
<evidence type="ECO:0000256" key="4">
    <source>
        <dbReference type="ARBA" id="ARBA00022692"/>
    </source>
</evidence>
<accession>A0A364V612</accession>
<evidence type="ECO:0000256" key="5">
    <source>
        <dbReference type="ARBA" id="ARBA00022989"/>
    </source>
</evidence>
<dbReference type="PANTHER" id="PTHR12677:SF59">
    <property type="entry name" value="GOLGI APPARATUS MEMBRANE PROTEIN TVP38-RELATED"/>
    <property type="match status" value="1"/>
</dbReference>
<dbReference type="PANTHER" id="PTHR12677">
    <property type="entry name" value="GOLGI APPARATUS MEMBRANE PROTEIN TVP38-RELATED"/>
    <property type="match status" value="1"/>
</dbReference>
<keyword evidence="10" id="KW-1185">Reference proteome</keyword>
<comment type="similarity">
    <text evidence="2 7">Belongs to the TVP38/TMEM64 family.</text>
</comment>
<dbReference type="Proteomes" id="UP000251577">
    <property type="component" value="Unassembled WGS sequence"/>
</dbReference>
<evidence type="ECO:0000313" key="10">
    <source>
        <dbReference type="Proteomes" id="UP000251577"/>
    </source>
</evidence>
<keyword evidence="4 7" id="KW-0812">Transmembrane</keyword>
<reference evidence="9 10" key="1">
    <citation type="journal article" date="2018" name="Syst. Appl. Microbiol.">
        <title>Corynebacterium heidelbergense sp. nov., isolated from the preen glands of Egyptian geese (Alopochen aegyptiacus).</title>
        <authorList>
            <person name="Braun M.S."/>
            <person name="Wang E."/>
            <person name="Zimmermann S."/>
            <person name="Wink M."/>
        </authorList>
    </citation>
    <scope>NUCLEOTIDE SEQUENCE [LARGE SCALE GENOMIC DNA]</scope>
    <source>
        <strain evidence="9 10">647</strain>
    </source>
</reference>
<dbReference type="EMBL" id="QHCV01000039">
    <property type="protein sequence ID" value="RAV32082.1"/>
    <property type="molecule type" value="Genomic_DNA"/>
</dbReference>
<organism evidence="9 10">
    <name type="scientific">Corynebacterium heidelbergense</name>
    <dbReference type="NCBI Taxonomy" id="2055947"/>
    <lineage>
        <taxon>Bacteria</taxon>
        <taxon>Bacillati</taxon>
        <taxon>Actinomycetota</taxon>
        <taxon>Actinomycetes</taxon>
        <taxon>Mycobacteriales</taxon>
        <taxon>Corynebacteriaceae</taxon>
        <taxon>Corynebacterium</taxon>
    </lineage>
</organism>
<protein>
    <recommendedName>
        <fullName evidence="7">TVP38/TMEM64 family membrane protein</fullName>
    </recommendedName>
</protein>
<feature type="transmembrane region" description="Helical" evidence="7">
    <location>
        <begin position="159"/>
        <end position="179"/>
    </location>
</feature>
<dbReference type="InterPro" id="IPR015414">
    <property type="entry name" value="TMEM64"/>
</dbReference>
<feature type="transmembrane region" description="Helical" evidence="7">
    <location>
        <begin position="44"/>
        <end position="64"/>
    </location>
</feature>
<sequence length="220" mass="23195">MFPSLPRFRAPHLVALGALALLAIVAWFLPVPGVESIRSWVTRAGWWAPAAYVGLMVAFTQLPVPRTLWTIAAGLLFGSVWGSALALTGLLCSAALSLTGLRMVANRVIRSGAPARGRWESVQQMVAERGWIAVLGLRMVPAVPFSILNYACAASRIPLGPFLVATLLGSAPNTVATVVATDTVTTGGDPWVLLFTAALAIVGASLAGREFLHWRRASAG</sequence>
<dbReference type="GO" id="GO:0005886">
    <property type="term" value="C:plasma membrane"/>
    <property type="evidence" value="ECO:0007669"/>
    <property type="project" value="UniProtKB-SubCell"/>
</dbReference>
<name>A0A364V612_9CORY</name>
<feature type="domain" description="VTT" evidence="8">
    <location>
        <begin position="64"/>
        <end position="181"/>
    </location>
</feature>
<comment type="caution">
    <text evidence="9">The sequence shown here is derived from an EMBL/GenBank/DDBJ whole genome shotgun (WGS) entry which is preliminary data.</text>
</comment>
<dbReference type="AlphaFoldDB" id="A0A364V612"/>
<gene>
    <name evidence="9" type="ORF">DLJ54_04960</name>
</gene>
<comment type="caution">
    <text evidence="7">Lacks conserved residue(s) required for the propagation of feature annotation.</text>
</comment>
<evidence type="ECO:0000259" key="8">
    <source>
        <dbReference type="Pfam" id="PF09335"/>
    </source>
</evidence>